<evidence type="ECO:0000313" key="2">
    <source>
        <dbReference type="Proteomes" id="UP001596445"/>
    </source>
</evidence>
<dbReference type="GO" id="GO:0016787">
    <property type="term" value="F:hydrolase activity"/>
    <property type="evidence" value="ECO:0007669"/>
    <property type="project" value="UniProtKB-KW"/>
</dbReference>
<gene>
    <name evidence="1" type="ORF">ACFQQG_14365</name>
</gene>
<dbReference type="EMBL" id="JBHSZI010000001">
    <property type="protein sequence ID" value="MFC7059145.1"/>
    <property type="molecule type" value="Genomic_DNA"/>
</dbReference>
<keyword evidence="2" id="KW-1185">Reference proteome</keyword>
<accession>A0ABD5W6H0</accession>
<dbReference type="RefSeq" id="WP_382186105.1">
    <property type="nucleotide sequence ID" value="NZ_JBHSZI010000001.1"/>
</dbReference>
<name>A0ABD5W6H0_9EURY</name>
<dbReference type="AlphaFoldDB" id="A0ABD5W6H0"/>
<dbReference type="SUPFAM" id="SSF53474">
    <property type="entry name" value="alpha/beta-Hydrolases"/>
    <property type="match status" value="1"/>
</dbReference>
<comment type="caution">
    <text evidence="1">The sequence shown here is derived from an EMBL/GenBank/DDBJ whole genome shotgun (WGS) entry which is preliminary data.</text>
</comment>
<evidence type="ECO:0000313" key="1">
    <source>
        <dbReference type="EMBL" id="MFC7059145.1"/>
    </source>
</evidence>
<keyword evidence="1" id="KW-0378">Hydrolase</keyword>
<sequence length="136" mass="14533">MEETTLTVHGDEYPGRLTVPDVETERGVLVVPGAGHGPFGDVFDGFAEAATDAGHLVARFHTWTGPDDLEAKTAADFREEIYAGIDLLRARGCTTVAVVAKSFGGRLALEHATDEADRMVLWAPAILFGSHDDAPQ</sequence>
<protein>
    <submittedName>
        <fullName evidence="1">Alpha/beta hydrolase</fullName>
    </submittedName>
</protein>
<organism evidence="1 2">
    <name type="scientific">Halovenus salina</name>
    <dbReference type="NCBI Taxonomy" id="1510225"/>
    <lineage>
        <taxon>Archaea</taxon>
        <taxon>Methanobacteriati</taxon>
        <taxon>Methanobacteriota</taxon>
        <taxon>Stenosarchaea group</taxon>
        <taxon>Halobacteria</taxon>
        <taxon>Halobacteriales</taxon>
        <taxon>Haloarculaceae</taxon>
        <taxon>Halovenus</taxon>
    </lineage>
</organism>
<dbReference type="Proteomes" id="UP001596445">
    <property type="component" value="Unassembled WGS sequence"/>
</dbReference>
<dbReference type="Gene3D" id="3.40.50.1820">
    <property type="entry name" value="alpha/beta hydrolase"/>
    <property type="match status" value="1"/>
</dbReference>
<reference evidence="1 2" key="1">
    <citation type="journal article" date="2019" name="Int. J. Syst. Evol. Microbiol.">
        <title>The Global Catalogue of Microorganisms (GCM) 10K type strain sequencing project: providing services to taxonomists for standard genome sequencing and annotation.</title>
        <authorList>
            <consortium name="The Broad Institute Genomics Platform"/>
            <consortium name="The Broad Institute Genome Sequencing Center for Infectious Disease"/>
            <person name="Wu L."/>
            <person name="Ma J."/>
        </authorList>
    </citation>
    <scope>NUCLEOTIDE SEQUENCE [LARGE SCALE GENOMIC DNA]</scope>
    <source>
        <strain evidence="1 2">JCM 30072</strain>
    </source>
</reference>
<dbReference type="InterPro" id="IPR029058">
    <property type="entry name" value="AB_hydrolase_fold"/>
</dbReference>
<proteinExistence type="predicted"/>